<feature type="region of interest" description="Disordered" evidence="1">
    <location>
        <begin position="1"/>
        <end position="103"/>
    </location>
</feature>
<feature type="compositionally biased region" description="Low complexity" evidence="1">
    <location>
        <begin position="83"/>
        <end position="92"/>
    </location>
</feature>
<feature type="compositionally biased region" description="Basic and acidic residues" evidence="1">
    <location>
        <begin position="93"/>
        <end position="103"/>
    </location>
</feature>
<gene>
    <name evidence="2" type="ORF">AVDCRST_MAG31-2110</name>
</gene>
<evidence type="ECO:0000313" key="2">
    <source>
        <dbReference type="EMBL" id="CAA9527950.1"/>
    </source>
</evidence>
<feature type="non-terminal residue" evidence="2">
    <location>
        <position position="1"/>
    </location>
</feature>
<dbReference type="AlphaFoldDB" id="A0A6J4TNQ0"/>
<name>A0A6J4TNQ0_9SPHN</name>
<reference evidence="2" key="1">
    <citation type="submission" date="2020-02" db="EMBL/GenBank/DDBJ databases">
        <authorList>
            <person name="Meier V. D."/>
        </authorList>
    </citation>
    <scope>NUCLEOTIDE SEQUENCE</scope>
    <source>
        <strain evidence="2">AVDCRST_MAG31</strain>
    </source>
</reference>
<sequence length="103" mass="10543">ACDPATAHSADRGGHRSDRHRVHQHQPDPGRSGPRHRRQPVGRGGEGRSGAAVRCGNGQDRGRHAGAHGEAAGDRGAAGGRCSGAAAAAASERSCHHQRDPAL</sequence>
<dbReference type="EMBL" id="CADCWA010000163">
    <property type="protein sequence ID" value="CAA9527950.1"/>
    <property type="molecule type" value="Genomic_DNA"/>
</dbReference>
<evidence type="ECO:0000256" key="1">
    <source>
        <dbReference type="SAM" id="MobiDB-lite"/>
    </source>
</evidence>
<accession>A0A6J4TNQ0</accession>
<proteinExistence type="predicted"/>
<protein>
    <submittedName>
        <fullName evidence="2">Uncharacterized protein</fullName>
    </submittedName>
</protein>
<organism evidence="2">
    <name type="scientific">uncultured Sphingomonas sp</name>
    <dbReference type="NCBI Taxonomy" id="158754"/>
    <lineage>
        <taxon>Bacteria</taxon>
        <taxon>Pseudomonadati</taxon>
        <taxon>Pseudomonadota</taxon>
        <taxon>Alphaproteobacteria</taxon>
        <taxon>Sphingomonadales</taxon>
        <taxon>Sphingomonadaceae</taxon>
        <taxon>Sphingomonas</taxon>
        <taxon>environmental samples</taxon>
    </lineage>
</organism>
<feature type="non-terminal residue" evidence="2">
    <location>
        <position position="103"/>
    </location>
</feature>